<sequence length="121" mass="13307">MADDSDSETPPSFLSSLPDQPITDDIVKQIGESDHPKIHGAMGFPGSTPGTIEVFLLNMEEATHVLVFDSSEERWRANESFDNTDMDHQEMIDHATEIANDWFAESLADRIATAEDADSGP</sequence>
<dbReference type="Pfam" id="PF25912">
    <property type="entry name" value="DUF7964"/>
    <property type="match status" value="1"/>
</dbReference>
<feature type="region of interest" description="Disordered" evidence="1">
    <location>
        <begin position="1"/>
        <end position="22"/>
    </location>
</feature>
<dbReference type="AlphaFoldDB" id="A0A3N6NV25"/>
<evidence type="ECO:0000313" key="3">
    <source>
        <dbReference type="EMBL" id="RQG87110.1"/>
    </source>
</evidence>
<evidence type="ECO:0000259" key="2">
    <source>
        <dbReference type="Pfam" id="PF25912"/>
    </source>
</evidence>
<gene>
    <name evidence="3" type="ORF">EA462_15905</name>
</gene>
<feature type="domain" description="DUF7964" evidence="2">
    <location>
        <begin position="13"/>
        <end position="102"/>
    </location>
</feature>
<dbReference type="EMBL" id="REFY01000006">
    <property type="protein sequence ID" value="RQG87110.1"/>
    <property type="molecule type" value="Genomic_DNA"/>
</dbReference>
<reference evidence="3 4" key="1">
    <citation type="submission" date="2018-10" db="EMBL/GenBank/DDBJ databases">
        <title>Natrarchaeobius chitinivorans gen. nov., sp. nov., and Natrarchaeobius haloalkaliphilus sp. nov., alkaliphilic, chitin-utilizing haloarchaea from hypersaline alkaline lakes.</title>
        <authorList>
            <person name="Sorokin D.Y."/>
            <person name="Elcheninov A.G."/>
            <person name="Kostrikina N.A."/>
            <person name="Bale N.J."/>
            <person name="Sinninghe Damste J.S."/>
            <person name="Khijniak T.V."/>
            <person name="Kublanov I.V."/>
            <person name="Toshchakov S.V."/>
        </authorList>
    </citation>
    <scope>NUCLEOTIDE SEQUENCE [LARGE SCALE GENOMIC DNA]</scope>
    <source>
        <strain evidence="3 4">AArcht-Sl</strain>
    </source>
</reference>
<dbReference type="InterPro" id="IPR058270">
    <property type="entry name" value="DUF7964"/>
</dbReference>
<organism evidence="3 4">
    <name type="scientific">Natrarchaeobius halalkaliphilus</name>
    <dbReference type="NCBI Taxonomy" id="1679091"/>
    <lineage>
        <taxon>Archaea</taxon>
        <taxon>Methanobacteriati</taxon>
        <taxon>Methanobacteriota</taxon>
        <taxon>Stenosarchaea group</taxon>
        <taxon>Halobacteria</taxon>
        <taxon>Halobacteriales</taxon>
        <taxon>Natrialbaceae</taxon>
        <taxon>Natrarchaeobius</taxon>
    </lineage>
</organism>
<feature type="compositionally biased region" description="Polar residues" evidence="1">
    <location>
        <begin position="8"/>
        <end position="18"/>
    </location>
</feature>
<proteinExistence type="predicted"/>
<dbReference type="Proteomes" id="UP000273828">
    <property type="component" value="Unassembled WGS sequence"/>
</dbReference>
<evidence type="ECO:0000313" key="4">
    <source>
        <dbReference type="Proteomes" id="UP000273828"/>
    </source>
</evidence>
<accession>A0A3N6NV25</accession>
<comment type="caution">
    <text evidence="3">The sequence shown here is derived from an EMBL/GenBank/DDBJ whole genome shotgun (WGS) entry which is preliminary data.</text>
</comment>
<protein>
    <recommendedName>
        <fullName evidence="2">DUF7964 domain-containing protein</fullName>
    </recommendedName>
</protein>
<name>A0A3N6NV25_9EURY</name>
<evidence type="ECO:0000256" key="1">
    <source>
        <dbReference type="SAM" id="MobiDB-lite"/>
    </source>
</evidence>
<keyword evidence="4" id="KW-1185">Reference proteome</keyword>